<dbReference type="PANTHER" id="PTHR40765:SF2">
    <property type="entry name" value="ESX-2 SECRETION SYSTEM ATPASE ECCB2"/>
    <property type="match status" value="1"/>
</dbReference>
<dbReference type="AlphaFoldDB" id="A1T528"/>
<evidence type="ECO:0000256" key="2">
    <source>
        <dbReference type="ARBA" id="ARBA00008149"/>
    </source>
</evidence>
<keyword evidence="13" id="KW-1185">Reference proteome</keyword>
<dbReference type="eggNOG" id="COG3266">
    <property type="taxonomic scope" value="Bacteria"/>
</dbReference>
<evidence type="ECO:0000256" key="8">
    <source>
        <dbReference type="ARBA" id="ARBA00022989"/>
    </source>
</evidence>
<evidence type="ECO:0000313" key="13">
    <source>
        <dbReference type="Proteomes" id="UP000009159"/>
    </source>
</evidence>
<keyword evidence="7" id="KW-0067">ATP-binding</keyword>
<dbReference type="Gene3D" id="3.30.2390.20">
    <property type="entry name" value="Type VII secretion system EccB, repeat 1 domain"/>
    <property type="match status" value="1"/>
</dbReference>
<evidence type="ECO:0000256" key="6">
    <source>
        <dbReference type="ARBA" id="ARBA00022801"/>
    </source>
</evidence>
<evidence type="ECO:0000256" key="10">
    <source>
        <dbReference type="SAM" id="MobiDB-lite"/>
    </source>
</evidence>
<protein>
    <recommendedName>
        <fullName evidence="14">Type VII secretion protein EccB</fullName>
    </recommendedName>
</protein>
<evidence type="ECO:0000256" key="7">
    <source>
        <dbReference type="ARBA" id="ARBA00022840"/>
    </source>
</evidence>
<dbReference type="GO" id="GO:0005576">
    <property type="term" value="C:extracellular region"/>
    <property type="evidence" value="ECO:0007669"/>
    <property type="project" value="TreeGrafter"/>
</dbReference>
<organism evidence="12 13">
    <name type="scientific">Mycolicibacterium vanbaalenii (strain DSM 7251 / JCM 13017 / BCRC 16820 / KCTC 9966 / NRRL B-24157 / PYR-1)</name>
    <name type="common">Mycobacterium vanbaalenii</name>
    <dbReference type="NCBI Taxonomy" id="350058"/>
    <lineage>
        <taxon>Bacteria</taxon>
        <taxon>Bacillati</taxon>
        <taxon>Actinomycetota</taxon>
        <taxon>Actinomycetes</taxon>
        <taxon>Mycobacteriales</taxon>
        <taxon>Mycobacteriaceae</taxon>
        <taxon>Mycolicibacterium</taxon>
    </lineage>
</organism>
<keyword evidence="8 11" id="KW-1133">Transmembrane helix</keyword>
<dbReference type="Proteomes" id="UP000009159">
    <property type="component" value="Chromosome"/>
</dbReference>
<evidence type="ECO:0008006" key="14">
    <source>
        <dbReference type="Google" id="ProtNLM"/>
    </source>
</evidence>
<evidence type="ECO:0000256" key="9">
    <source>
        <dbReference type="ARBA" id="ARBA00023136"/>
    </source>
</evidence>
<feature type="transmembrane region" description="Helical" evidence="11">
    <location>
        <begin position="40"/>
        <end position="63"/>
    </location>
</feature>
<dbReference type="STRING" id="350058.Mvan_1444"/>
<dbReference type="Pfam" id="PF05108">
    <property type="entry name" value="T7SS_ESX1_EccB"/>
    <property type="match status" value="1"/>
</dbReference>
<evidence type="ECO:0000256" key="1">
    <source>
        <dbReference type="ARBA" id="ARBA00004162"/>
    </source>
</evidence>
<feature type="region of interest" description="Disordered" evidence="10">
    <location>
        <begin position="441"/>
        <end position="461"/>
    </location>
</feature>
<dbReference type="NCBIfam" id="TIGR03919">
    <property type="entry name" value="T7SS_EccB"/>
    <property type="match status" value="1"/>
</dbReference>
<dbReference type="HOGENOM" id="CLU_036302_3_0_11"/>
<accession>A1T528</accession>
<keyword evidence="5" id="KW-0547">Nucleotide-binding</keyword>
<keyword evidence="6" id="KW-0378">Hydrolase</keyword>
<evidence type="ECO:0000256" key="5">
    <source>
        <dbReference type="ARBA" id="ARBA00022741"/>
    </source>
</evidence>
<dbReference type="InterPro" id="IPR007795">
    <property type="entry name" value="T7SS_EccB"/>
</dbReference>
<name>A1T528_MYCVP</name>
<dbReference type="InterPro" id="IPR044857">
    <property type="entry name" value="T7SS_EccB_R1"/>
</dbReference>
<comment type="similarity">
    <text evidence="2">Belongs to the EccB family.</text>
</comment>
<keyword evidence="9 11" id="KW-0472">Membrane</keyword>
<dbReference type="GO" id="GO:0005524">
    <property type="term" value="F:ATP binding"/>
    <property type="evidence" value="ECO:0007669"/>
    <property type="project" value="UniProtKB-KW"/>
</dbReference>
<evidence type="ECO:0000256" key="11">
    <source>
        <dbReference type="SAM" id="Phobius"/>
    </source>
</evidence>
<sequence length="461" mass="47589">MRQPTTRLQVSGHRFLMRRMEHALVRGDARMLDDPLRGQSLSMTAGAVLAVIAVTVCAVLAFIRPGGELGDAPLVVVRESGAMYVRIDDTMHPVFNLASARLILGTAAEPRMVTQRAVDRAEIGPQVGIPGAPGQISPPLQAAESGWTVCDERSGTTVTAGPVAGSAMTPGASVLVTPRGGSAALTYLLHGRWRSRVDLRHPAVVRALRLDGVVPQPVSPALLAAVPEAPAISPPHIPALGSPGPSTLREHPVGTVVRASGTDATAEYFVVLAEGLQRIGEVAADLIRYTDRRPGAEIPTVSADAVGAVPVVTTLPVTTFPDRGGVTAAPVICAHWNQKNGETTSHTSVLVADSAPRRTRPVTLVQTDGDGPAVDAVSVPAGRSVYVRSVSLTGAGHGTGSLFLVTDAGVLFGVRDDESAAALGLTAPAVPAPWPVLATLPRGPELGRDDASVLRDGTGAP</sequence>
<comment type="subcellular location">
    <subcellularLocation>
        <location evidence="1">Cell membrane</location>
        <topology evidence="1">Single-pass membrane protein</topology>
    </subcellularLocation>
</comment>
<keyword evidence="4 11" id="KW-0812">Transmembrane</keyword>
<dbReference type="RefSeq" id="WP_011778704.1">
    <property type="nucleotide sequence ID" value="NC_008726.1"/>
</dbReference>
<evidence type="ECO:0000256" key="3">
    <source>
        <dbReference type="ARBA" id="ARBA00022475"/>
    </source>
</evidence>
<gene>
    <name evidence="12" type="ordered locus">Mvan_1444</name>
</gene>
<dbReference type="GO" id="GO:0005886">
    <property type="term" value="C:plasma membrane"/>
    <property type="evidence" value="ECO:0007669"/>
    <property type="project" value="UniProtKB-SubCell"/>
</dbReference>
<dbReference type="InterPro" id="IPR042485">
    <property type="entry name" value="T7SS_EccB_R3"/>
</dbReference>
<dbReference type="PANTHER" id="PTHR40765">
    <property type="entry name" value="ESX-2 SECRETION SYSTEM ATPASE ECCB2"/>
    <property type="match status" value="1"/>
</dbReference>
<dbReference type="GO" id="GO:0016787">
    <property type="term" value="F:hydrolase activity"/>
    <property type="evidence" value="ECO:0007669"/>
    <property type="project" value="UniProtKB-KW"/>
</dbReference>
<dbReference type="EMBL" id="CP000511">
    <property type="protein sequence ID" value="ABM12278.1"/>
    <property type="molecule type" value="Genomic_DNA"/>
</dbReference>
<reference evidence="12" key="1">
    <citation type="submission" date="2006-12" db="EMBL/GenBank/DDBJ databases">
        <title>Complete sequence of Mycobacterium vanbaalenii PYR-1.</title>
        <authorList>
            <consortium name="US DOE Joint Genome Institute"/>
            <person name="Copeland A."/>
            <person name="Lucas S."/>
            <person name="Lapidus A."/>
            <person name="Barry K."/>
            <person name="Detter J.C."/>
            <person name="Glavina del Rio T."/>
            <person name="Hammon N."/>
            <person name="Israni S."/>
            <person name="Dalin E."/>
            <person name="Tice H."/>
            <person name="Pitluck S."/>
            <person name="Singan V."/>
            <person name="Schmutz J."/>
            <person name="Larimer F."/>
            <person name="Land M."/>
            <person name="Hauser L."/>
            <person name="Kyrpides N."/>
            <person name="Anderson I.J."/>
            <person name="Miller C."/>
            <person name="Richardson P."/>
        </authorList>
    </citation>
    <scope>NUCLEOTIDE SEQUENCE [LARGE SCALE GENOMIC DNA]</scope>
    <source>
        <strain evidence="12">PYR-1</strain>
    </source>
</reference>
<proteinExistence type="inferred from homology"/>
<dbReference type="Gene3D" id="2.40.50.910">
    <property type="entry name" value="Type VII secretion system EccB, repeat 3 domain"/>
    <property type="match status" value="1"/>
</dbReference>
<keyword evidence="3" id="KW-1003">Cell membrane</keyword>
<evidence type="ECO:0000256" key="4">
    <source>
        <dbReference type="ARBA" id="ARBA00022692"/>
    </source>
</evidence>
<dbReference type="KEGG" id="mva:Mvan_1444"/>
<evidence type="ECO:0000313" key="12">
    <source>
        <dbReference type="EMBL" id="ABM12278.1"/>
    </source>
</evidence>